<feature type="region of interest" description="Disordered" evidence="1">
    <location>
        <begin position="454"/>
        <end position="496"/>
    </location>
</feature>
<dbReference type="EMBL" id="KZ995457">
    <property type="protein sequence ID" value="RKO90630.1"/>
    <property type="molecule type" value="Genomic_DNA"/>
</dbReference>
<evidence type="ECO:0000313" key="2">
    <source>
        <dbReference type="EMBL" id="RKO90630.1"/>
    </source>
</evidence>
<proteinExistence type="predicted"/>
<name>A0A4P9WHP1_9FUNG</name>
<reference evidence="3" key="1">
    <citation type="journal article" date="2018" name="Nat. Microbiol.">
        <title>Leveraging single-cell genomics to expand the fungal tree of life.</title>
        <authorList>
            <person name="Ahrendt S.R."/>
            <person name="Quandt C.A."/>
            <person name="Ciobanu D."/>
            <person name="Clum A."/>
            <person name="Salamov A."/>
            <person name="Andreopoulos B."/>
            <person name="Cheng J.F."/>
            <person name="Woyke T."/>
            <person name="Pelin A."/>
            <person name="Henrissat B."/>
            <person name="Reynolds N.K."/>
            <person name="Benny G.L."/>
            <person name="Smith M.E."/>
            <person name="James T.Y."/>
            <person name="Grigoriev I.V."/>
        </authorList>
    </citation>
    <scope>NUCLEOTIDE SEQUENCE [LARGE SCALE GENOMIC DNA]</scope>
</reference>
<evidence type="ECO:0000256" key="1">
    <source>
        <dbReference type="SAM" id="MobiDB-lite"/>
    </source>
</evidence>
<feature type="compositionally biased region" description="Low complexity" evidence="1">
    <location>
        <begin position="638"/>
        <end position="648"/>
    </location>
</feature>
<gene>
    <name evidence="2" type="ORF">BDK51DRAFT_26040</name>
</gene>
<sequence length="679" mass="70238">MRGVCAVAMMGRWDGDRGDALGTDDWGMGKNQFCPLLVGAHTRVVKPLRGSSVVRHADPVLQPAREAVPEIRRVPVAIAALVTSDAAKAVKAASTPSESPNTGARGAPRAGSRTRSDPGPRSCRPCILSGDDTQSHAPASAPSRVLDAKPTLAPVSPSSFTAASDLTTAPAPTPSDASRAVSHTPLDSGPRSRRSGSLSDDKYPLAPASVPSYVLDAPHGRVGLDHHTHPVPCTPSVLRTRIDPGPRTRHPGIVDGEAGRAPEPASVPSAACCTCACTHRPNAPSNPPITALPLKIYASPPLTTYTTPTFTVGRQVPGAVTTATFQLVPVKPRADLAVPVWPAEKLRPMTGPPVCVAPPVIILAIAVATSEEMDWMATGPLKVVSPLPVAIAPPVAAAAAPIAMPLPAPHFSAAAAAIAPPLPPNFVAPPAVISRFGGAADFGSGGGMVAGGGISAARGTRDKRLARKQVDRDRDERVERRRELKGKGVAGASSAAAPATPSAVVAPIASASSVVTPTWPVPVMWPMSRVLFPVYLGFPPPPASTSAMPATPASTSTTLATPASAFGVKCSNPLQSLRPTFAPPPRCTGAFLPPLTFIRLASAAEEDDDDNDRPPPPPEKRQACSDDDEEIYSKRRSSPPASSSSSSSGTEAKRRTSGPKPFCSFFQQLPCRKALGREK</sequence>
<feature type="compositionally biased region" description="Basic and acidic residues" evidence="1">
    <location>
        <begin position="459"/>
        <end position="486"/>
    </location>
</feature>
<feature type="region of interest" description="Disordered" evidence="1">
    <location>
        <begin position="226"/>
        <end position="248"/>
    </location>
</feature>
<accession>A0A4P9WHP1</accession>
<keyword evidence="3" id="KW-1185">Reference proteome</keyword>
<dbReference type="AlphaFoldDB" id="A0A4P9WHP1"/>
<organism evidence="2 3">
    <name type="scientific">Blyttiomyces helicus</name>
    <dbReference type="NCBI Taxonomy" id="388810"/>
    <lineage>
        <taxon>Eukaryota</taxon>
        <taxon>Fungi</taxon>
        <taxon>Fungi incertae sedis</taxon>
        <taxon>Chytridiomycota</taxon>
        <taxon>Chytridiomycota incertae sedis</taxon>
        <taxon>Chytridiomycetes</taxon>
        <taxon>Chytridiomycetes incertae sedis</taxon>
        <taxon>Blyttiomyces</taxon>
    </lineage>
</organism>
<dbReference type="Proteomes" id="UP000269721">
    <property type="component" value="Unassembled WGS sequence"/>
</dbReference>
<evidence type="ECO:0000313" key="3">
    <source>
        <dbReference type="Proteomes" id="UP000269721"/>
    </source>
</evidence>
<feature type="region of interest" description="Disordered" evidence="1">
    <location>
        <begin position="604"/>
        <end position="663"/>
    </location>
</feature>
<protein>
    <submittedName>
        <fullName evidence="2">Uncharacterized protein</fullName>
    </submittedName>
</protein>
<feature type="compositionally biased region" description="Polar residues" evidence="1">
    <location>
        <begin position="156"/>
        <end position="167"/>
    </location>
</feature>
<feature type="region of interest" description="Disordered" evidence="1">
    <location>
        <begin position="91"/>
        <end position="204"/>
    </location>
</feature>